<accession>A0AA88S0Y3</accession>
<comment type="caution">
    <text evidence="2">The sequence shown here is derived from an EMBL/GenBank/DDBJ whole genome shotgun (WGS) entry which is preliminary data.</text>
</comment>
<organism evidence="2 3">
    <name type="scientific">Escallonia rubra</name>
    <dbReference type="NCBI Taxonomy" id="112253"/>
    <lineage>
        <taxon>Eukaryota</taxon>
        <taxon>Viridiplantae</taxon>
        <taxon>Streptophyta</taxon>
        <taxon>Embryophyta</taxon>
        <taxon>Tracheophyta</taxon>
        <taxon>Spermatophyta</taxon>
        <taxon>Magnoliopsida</taxon>
        <taxon>eudicotyledons</taxon>
        <taxon>Gunneridae</taxon>
        <taxon>Pentapetalae</taxon>
        <taxon>asterids</taxon>
        <taxon>campanulids</taxon>
        <taxon>Escalloniales</taxon>
        <taxon>Escalloniaceae</taxon>
        <taxon>Escallonia</taxon>
    </lineage>
</organism>
<feature type="region of interest" description="Disordered" evidence="1">
    <location>
        <begin position="1"/>
        <end position="20"/>
    </location>
</feature>
<evidence type="ECO:0000313" key="2">
    <source>
        <dbReference type="EMBL" id="KAK2994103.1"/>
    </source>
</evidence>
<dbReference type="Proteomes" id="UP001187471">
    <property type="component" value="Unassembled WGS sequence"/>
</dbReference>
<dbReference type="PANTHER" id="PTHR35317">
    <property type="entry name" value="OS04G0629600 PROTEIN"/>
    <property type="match status" value="1"/>
</dbReference>
<dbReference type="PANTHER" id="PTHR35317:SF28">
    <property type="entry name" value="ZINC FINGER, CCHC-TYPE, RIBONUCLEASE H-LIKE DOMAIN, GAG-PRE-INTEGRASE DOMAIN PROTEIN-RELATED"/>
    <property type="match status" value="1"/>
</dbReference>
<dbReference type="Pfam" id="PF14223">
    <property type="entry name" value="Retrotran_gag_2"/>
    <property type="match status" value="1"/>
</dbReference>
<dbReference type="AlphaFoldDB" id="A0AA88S0Y3"/>
<keyword evidence="3" id="KW-1185">Reference proteome</keyword>
<evidence type="ECO:0000256" key="1">
    <source>
        <dbReference type="SAM" id="MobiDB-lite"/>
    </source>
</evidence>
<name>A0AA88S0Y3_9ASTE</name>
<evidence type="ECO:0000313" key="3">
    <source>
        <dbReference type="Proteomes" id="UP001187471"/>
    </source>
</evidence>
<proteinExistence type="predicted"/>
<reference evidence="2" key="1">
    <citation type="submission" date="2022-12" db="EMBL/GenBank/DDBJ databases">
        <title>Draft genome assemblies for two species of Escallonia (Escalloniales).</title>
        <authorList>
            <person name="Chanderbali A."/>
            <person name="Dervinis C."/>
            <person name="Anghel I."/>
            <person name="Soltis D."/>
            <person name="Soltis P."/>
            <person name="Zapata F."/>
        </authorList>
    </citation>
    <scope>NUCLEOTIDE SEQUENCE</scope>
    <source>
        <strain evidence="2">UCBG92.1500</strain>
        <tissue evidence="2">Leaf</tissue>
    </source>
</reference>
<sequence length="113" mass="12707">MKPKNLAGSSEPMTKAAKEARVKDQEALSLIQLGVDDNVFEKIAHTTTAKKACDTLESAFKGIDKVKKCDVVNQLEINVEEMEDSRVVEKIFRYLDPKFDHVVASRSPMIQRL</sequence>
<protein>
    <submittedName>
        <fullName evidence="2">Uncharacterized protein</fullName>
    </submittedName>
</protein>
<dbReference type="EMBL" id="JAVXUO010000243">
    <property type="protein sequence ID" value="KAK2994103.1"/>
    <property type="molecule type" value="Genomic_DNA"/>
</dbReference>
<gene>
    <name evidence="2" type="ORF">RJ640_024367</name>
</gene>